<feature type="transmembrane region" description="Helical" evidence="1">
    <location>
        <begin position="12"/>
        <end position="33"/>
    </location>
</feature>
<accession>A0A2M7B8A2</accession>
<feature type="transmembrane region" description="Helical" evidence="1">
    <location>
        <begin position="58"/>
        <end position="81"/>
    </location>
</feature>
<evidence type="ECO:0000313" key="3">
    <source>
        <dbReference type="Proteomes" id="UP000230131"/>
    </source>
</evidence>
<keyword evidence="1" id="KW-0472">Membrane</keyword>
<organism evidence="2 3">
    <name type="scientific">Candidatus Wolfebacteria bacterium CG03_land_8_20_14_0_80_36_15</name>
    <dbReference type="NCBI Taxonomy" id="1975067"/>
    <lineage>
        <taxon>Bacteria</taxon>
        <taxon>Candidatus Wolfeibacteriota</taxon>
    </lineage>
</organism>
<dbReference type="Proteomes" id="UP000230131">
    <property type="component" value="Unassembled WGS sequence"/>
</dbReference>
<dbReference type="EMBL" id="PEVH01000015">
    <property type="protein sequence ID" value="PIU99322.1"/>
    <property type="molecule type" value="Genomic_DNA"/>
</dbReference>
<reference evidence="3" key="1">
    <citation type="submission" date="2017-09" db="EMBL/GenBank/DDBJ databases">
        <title>Depth-based differentiation of microbial function through sediment-hosted aquifers and enrichment of novel symbionts in the deep terrestrial subsurface.</title>
        <authorList>
            <person name="Probst A.J."/>
            <person name="Ladd B."/>
            <person name="Jarett J.K."/>
            <person name="Geller-Mcgrath D.E."/>
            <person name="Sieber C.M.K."/>
            <person name="Emerson J.B."/>
            <person name="Anantharaman K."/>
            <person name="Thomas B.C."/>
            <person name="Malmstrom R."/>
            <person name="Stieglmeier M."/>
            <person name="Klingl A."/>
            <person name="Woyke T."/>
            <person name="Ryan C.M."/>
            <person name="Banfield J.F."/>
        </authorList>
    </citation>
    <scope>NUCLEOTIDE SEQUENCE [LARGE SCALE GENOMIC DNA]</scope>
</reference>
<dbReference type="AlphaFoldDB" id="A0A2M7B8A2"/>
<proteinExistence type="predicted"/>
<evidence type="ECO:0000313" key="2">
    <source>
        <dbReference type="EMBL" id="PIU99322.1"/>
    </source>
</evidence>
<protein>
    <recommendedName>
        <fullName evidence="4">DUF1648 domain-containing protein</fullName>
    </recommendedName>
</protein>
<keyword evidence="1" id="KW-0812">Transmembrane</keyword>
<evidence type="ECO:0008006" key="4">
    <source>
        <dbReference type="Google" id="ProtNLM"/>
    </source>
</evidence>
<evidence type="ECO:0000256" key="1">
    <source>
        <dbReference type="SAM" id="Phobius"/>
    </source>
</evidence>
<comment type="caution">
    <text evidence="2">The sequence shown here is derived from an EMBL/GenBank/DDBJ whole genome shotgun (WGS) entry which is preliminary data.</text>
</comment>
<feature type="transmembrane region" description="Helical" evidence="1">
    <location>
        <begin position="88"/>
        <end position="109"/>
    </location>
</feature>
<gene>
    <name evidence="2" type="ORF">COS59_00410</name>
</gene>
<sequence>MKLVFKDKYLRIIFCLSSAILLIIFLLICLKFWDVQRPVIIHFDAYKGIDFLGSRFDVFGIFISALIIFIINLFLAEYLFYRERFLSYLFASASLFFVILVLIAVAAVISVN</sequence>
<name>A0A2M7B8A2_9BACT</name>
<keyword evidence="1" id="KW-1133">Transmembrane helix</keyword>